<feature type="compositionally biased region" description="Polar residues" evidence="2">
    <location>
        <begin position="1225"/>
        <end position="1238"/>
    </location>
</feature>
<comment type="caution">
    <text evidence="3">The sequence shown here is derived from an EMBL/GenBank/DDBJ whole genome shotgun (WGS) entry which is preliminary data.</text>
</comment>
<feature type="compositionally biased region" description="Basic and acidic residues" evidence="2">
    <location>
        <begin position="425"/>
        <end position="450"/>
    </location>
</feature>
<dbReference type="EMBL" id="JAZDUA010000157">
    <property type="protein sequence ID" value="KAK7866015.1"/>
    <property type="molecule type" value="Genomic_DNA"/>
</dbReference>
<dbReference type="PROSITE" id="PS50896">
    <property type="entry name" value="LISH"/>
    <property type="match status" value="1"/>
</dbReference>
<feature type="compositionally biased region" description="Low complexity" evidence="2">
    <location>
        <begin position="1268"/>
        <end position="1293"/>
    </location>
</feature>
<reference evidence="3 4" key="1">
    <citation type="submission" date="2024-03" db="EMBL/GenBank/DDBJ databases">
        <title>The genome assembly and annotation of the cricket Gryllus longicercus Weissman &amp; Gray.</title>
        <authorList>
            <person name="Szrajer S."/>
            <person name="Gray D."/>
            <person name="Ylla G."/>
        </authorList>
    </citation>
    <scope>NUCLEOTIDE SEQUENCE [LARGE SCALE GENOMIC DNA]</scope>
    <source>
        <strain evidence="3">DAG 2021-001</strain>
        <tissue evidence="3">Whole body minus gut</tissue>
    </source>
</reference>
<feature type="compositionally biased region" description="Polar residues" evidence="2">
    <location>
        <begin position="589"/>
        <end position="598"/>
    </location>
</feature>
<sequence>MARKPLTSKDTSHNALSADEFQKQLLNWFQDRGLLSDLQAHLRHQMIVALRDTSLNIHSAGVFHQAGSPKLQAINLLVAEFLLRQQCHYTLSVFTSEVPLLRNLPEFSTAISNSTSGVDYALQDDVFPGFHERDVFDILEALGFASNSEESRAVNDMYEHSQGESLLTCLLRSLPNSNHAFGKRVTKSESPEPKNVAEQQAALQQSLLFTEDVRTVIQQSNLGAEQILLIHNSVKRVLEEEVQKAQKQEEEKYHQELIEREQRIQAVWNQHDTELQEMQRKSEEKLNEERLKLKEEMNKKQAQFSVLASQLQEQQHDVATRLNYIQECSDLLERKEIQLKVLRKESEEYLIKKQEELSAKEKNLEEQLSRLEAETNARELEKKELHANRLQIEEASRAIKDSQSEIALLRELQREHHLQLKMAQEREHNLPLDSTHSKTEASKKKSDTSVRKKRPELCSQGVQVDVSKQKGAVPKKHNVYQQTSKVSRENQCLQTQISVTDLEEVFLQLRQQNAEAERQRSQHAMFGNLVDELQQENLELRGHIEQQRLRIQELTTQASELMEQLRHAHGTITRLRHQPVPAERDHHAVQTSPRSSPDSPIPLPVANLAAAVPPAVPVMDSVPGLALGAYGYHTPPPAPPQPQPQPQPQPRLVPEARPPARGFVRSSQVGAGEESYFSRRLPPETFVPLYSSPGQRRKPPRRLMVHSVSSSDESCPSPTEEMLREARRRLRRLEEETAAIDRSYQEFRLRNADSLTNTASILFPPVSLSRDYTANFTLPTPQNVSTRSAPQNTPMFSFPTNYNRSRSYAARVGLLNQFPSTTLLQTGILQPFPSFPSHRTNDQVRQSFSFTTSQAHNSPAVTSLYSVPTEIFSARPQSSLGGAVTTSMMHGPPISSVRVQNDAQTAPASGSTRGELRLPAGFSLRGTSRYSGERESFQSANSRQQNRNSRWQQELPSFTSSVPHMTVPTLENERQMEGPNLQNESETPIVFLHQENQLSHTQGVENNEFLNHHMNSAATRDSHHFGLLENISLRSASDENVGERLLSSPLRVSTIVERNEEPELHSTKSCTELDEPATLHPKLILETSKSFDNLQLPKRENESPVVSDKSQLKLSQTKIFPLNNDSKIKSKTPSEEKSVLSSKGDKENIARNKPENYPENNSLKPSNSAKTISKSGMEASQNVEECRELDVVIKDQEDCRQDTNANGAQEVQDITKTSTDETKTKNTPGKESIQSAIETEQDVSALPNEHEMSFAGTDEQQSKVPEGSDQPSKSPSLPSSLGSSHDLSSGIISAGENKSDETW</sequence>
<feature type="coiled-coil region" evidence="1">
    <location>
        <begin position="279"/>
        <end position="412"/>
    </location>
</feature>
<dbReference type="GO" id="GO:0036064">
    <property type="term" value="C:ciliary basal body"/>
    <property type="evidence" value="ECO:0007669"/>
    <property type="project" value="TreeGrafter"/>
</dbReference>
<feature type="compositionally biased region" description="Polar residues" evidence="2">
    <location>
        <begin position="954"/>
        <end position="963"/>
    </location>
</feature>
<gene>
    <name evidence="3" type="ORF">R5R35_008530</name>
</gene>
<dbReference type="Pfam" id="PF16045">
    <property type="entry name" value="LisH_2"/>
    <property type="match status" value="1"/>
</dbReference>
<dbReference type="InterPro" id="IPR006594">
    <property type="entry name" value="LisH"/>
</dbReference>
<evidence type="ECO:0008006" key="5">
    <source>
        <dbReference type="Google" id="ProtNLM"/>
    </source>
</evidence>
<evidence type="ECO:0000256" key="1">
    <source>
        <dbReference type="SAM" id="Coils"/>
    </source>
</evidence>
<evidence type="ECO:0000313" key="4">
    <source>
        <dbReference type="Proteomes" id="UP001378592"/>
    </source>
</evidence>
<accession>A0AAN9VQ03</accession>
<feature type="region of interest" description="Disordered" evidence="2">
    <location>
        <begin position="1124"/>
        <end position="1184"/>
    </location>
</feature>
<feature type="compositionally biased region" description="Low complexity" evidence="2">
    <location>
        <begin position="938"/>
        <end position="953"/>
    </location>
</feature>
<feature type="compositionally biased region" description="Polar residues" evidence="2">
    <location>
        <begin position="898"/>
        <end position="912"/>
    </location>
</feature>
<dbReference type="GO" id="GO:0060287">
    <property type="term" value="P:epithelial cilium movement involved in determination of left/right asymmetry"/>
    <property type="evidence" value="ECO:0007669"/>
    <property type="project" value="TreeGrafter"/>
</dbReference>
<dbReference type="PANTHER" id="PTHR39063:SF1">
    <property type="entry name" value="OFD1 CENTRIOLE AND CENTRIOLAR SATELLITE PROTEIN"/>
    <property type="match status" value="1"/>
</dbReference>
<dbReference type="Proteomes" id="UP001378592">
    <property type="component" value="Unassembled WGS sequence"/>
</dbReference>
<proteinExistence type="predicted"/>
<dbReference type="GO" id="GO:0005576">
    <property type="term" value="C:extracellular region"/>
    <property type="evidence" value="ECO:0007669"/>
    <property type="project" value="GOC"/>
</dbReference>
<evidence type="ECO:0000256" key="2">
    <source>
        <dbReference type="SAM" id="MobiDB-lite"/>
    </source>
</evidence>
<organism evidence="3 4">
    <name type="scientific">Gryllus longicercus</name>
    <dbReference type="NCBI Taxonomy" id="2509291"/>
    <lineage>
        <taxon>Eukaryota</taxon>
        <taxon>Metazoa</taxon>
        <taxon>Ecdysozoa</taxon>
        <taxon>Arthropoda</taxon>
        <taxon>Hexapoda</taxon>
        <taxon>Insecta</taxon>
        <taxon>Pterygota</taxon>
        <taxon>Neoptera</taxon>
        <taxon>Polyneoptera</taxon>
        <taxon>Orthoptera</taxon>
        <taxon>Ensifera</taxon>
        <taxon>Gryllidea</taxon>
        <taxon>Grylloidea</taxon>
        <taxon>Gryllidae</taxon>
        <taxon>Gryllinae</taxon>
        <taxon>Gryllus</taxon>
    </lineage>
</organism>
<feature type="compositionally biased region" description="Polar residues" evidence="2">
    <location>
        <begin position="1202"/>
        <end position="1217"/>
    </location>
</feature>
<name>A0AAN9VQ03_9ORTH</name>
<feature type="region of interest" description="Disordered" evidence="2">
    <location>
        <begin position="630"/>
        <end position="658"/>
    </location>
</feature>
<keyword evidence="1" id="KW-0175">Coiled coil</keyword>
<dbReference type="GO" id="GO:0005813">
    <property type="term" value="C:centrosome"/>
    <property type="evidence" value="ECO:0007669"/>
    <property type="project" value="TreeGrafter"/>
</dbReference>
<feature type="region of interest" description="Disordered" evidence="2">
    <location>
        <begin position="898"/>
        <end position="967"/>
    </location>
</feature>
<feature type="region of interest" description="Disordered" evidence="2">
    <location>
        <begin position="425"/>
        <end position="456"/>
    </location>
</feature>
<dbReference type="InterPro" id="IPR055289">
    <property type="entry name" value="OFD1"/>
</dbReference>
<feature type="coiled-coil region" evidence="1">
    <location>
        <begin position="499"/>
        <end position="564"/>
    </location>
</feature>
<feature type="region of interest" description="Disordered" evidence="2">
    <location>
        <begin position="579"/>
        <end position="601"/>
    </location>
</feature>
<feature type="compositionally biased region" description="Pro residues" evidence="2">
    <location>
        <begin position="634"/>
        <end position="651"/>
    </location>
</feature>
<dbReference type="PANTHER" id="PTHR39063">
    <property type="entry name" value="ORAL-FACIAL-DIGITAL SYNDROME 1 PROTEIN HOMOLOG"/>
    <property type="match status" value="1"/>
</dbReference>
<evidence type="ECO:0000313" key="3">
    <source>
        <dbReference type="EMBL" id="KAK7866015.1"/>
    </source>
</evidence>
<feature type="compositionally biased region" description="Polar residues" evidence="2">
    <location>
        <begin position="1158"/>
        <end position="1183"/>
    </location>
</feature>
<keyword evidence="4" id="KW-1185">Reference proteome</keyword>
<feature type="compositionally biased region" description="Basic and acidic residues" evidence="2">
    <location>
        <begin position="1126"/>
        <end position="1156"/>
    </location>
</feature>
<protein>
    <recommendedName>
        <fullName evidence="5">LisH domain-containing protein</fullName>
    </recommendedName>
</protein>
<feature type="region of interest" description="Disordered" evidence="2">
    <location>
        <begin position="1200"/>
        <end position="1303"/>
    </location>
</feature>